<dbReference type="GO" id="GO:0031412">
    <property type="term" value="P:gas vesicle organization"/>
    <property type="evidence" value="ECO:0007669"/>
    <property type="project" value="InterPro"/>
</dbReference>
<dbReference type="InterPro" id="IPR007805">
    <property type="entry name" value="GvpK"/>
</dbReference>
<proteinExistence type="inferred from homology"/>
<organism evidence="4 5">
    <name type="scientific">Micromonospora siamensis</name>
    <dbReference type="NCBI Taxonomy" id="299152"/>
    <lineage>
        <taxon>Bacteria</taxon>
        <taxon>Bacillati</taxon>
        <taxon>Actinomycetota</taxon>
        <taxon>Actinomycetes</taxon>
        <taxon>Micromonosporales</taxon>
        <taxon>Micromonosporaceae</taxon>
        <taxon>Micromonospora</taxon>
    </lineage>
</organism>
<protein>
    <submittedName>
        <fullName evidence="4">Gas vesicle protein K</fullName>
    </submittedName>
</protein>
<dbReference type="Pfam" id="PF05121">
    <property type="entry name" value="GvpK"/>
    <property type="match status" value="1"/>
</dbReference>
<dbReference type="PANTHER" id="PTHR40137:SF2">
    <property type="entry name" value="PROTEIN GVPK 1"/>
    <property type="match status" value="1"/>
</dbReference>
<dbReference type="EMBL" id="LT607751">
    <property type="protein sequence ID" value="SCG34809.1"/>
    <property type="molecule type" value="Genomic_DNA"/>
</dbReference>
<evidence type="ECO:0000313" key="5">
    <source>
        <dbReference type="Proteomes" id="UP000198210"/>
    </source>
</evidence>
<dbReference type="Proteomes" id="UP000198210">
    <property type="component" value="Chromosome I"/>
</dbReference>
<comment type="similarity">
    <text evidence="3">Belongs to the gas vesicle GvpK family.</text>
</comment>
<keyword evidence="5" id="KW-1185">Reference proteome</keyword>
<evidence type="ECO:0000256" key="3">
    <source>
        <dbReference type="ARBA" id="ARBA00035659"/>
    </source>
</evidence>
<name>A0A1C5GM07_9ACTN</name>
<evidence type="ECO:0000256" key="2">
    <source>
        <dbReference type="ARBA" id="ARBA00035108"/>
    </source>
</evidence>
<comment type="subcellular location">
    <subcellularLocation>
        <location evidence="2">Gas vesicle</location>
    </subcellularLocation>
</comment>
<accession>A0A1C5GM07</accession>
<dbReference type="GO" id="GO:0031411">
    <property type="term" value="C:gas vesicle"/>
    <property type="evidence" value="ECO:0007669"/>
    <property type="project" value="UniProtKB-SubCell"/>
</dbReference>
<evidence type="ECO:0000256" key="1">
    <source>
        <dbReference type="ARBA" id="ARBA00022987"/>
    </source>
</evidence>
<gene>
    <name evidence="4" type="ORF">GA0074704_0133</name>
</gene>
<dbReference type="AlphaFoldDB" id="A0A1C5GM07"/>
<dbReference type="RefSeq" id="WP_088968690.1">
    <property type="nucleotide sequence ID" value="NZ_JBHLYF010000045.1"/>
</dbReference>
<dbReference type="PANTHER" id="PTHR40137">
    <property type="entry name" value="PROTEIN GVPK 1"/>
    <property type="match status" value="1"/>
</dbReference>
<sequence length="122" mass="13686">MTDPRPVRRDEAAELAAALGVPSWQPPRVRPLDRRVAVDRDSVERGLGSLVLTIIELLRQLMERQALRRVEVGDLTDEQIERMGATLMALEEQMTLLREHFGLSPEDLNLDLGPLGPLLPTD</sequence>
<keyword evidence="1" id="KW-0304">Gas vesicle</keyword>
<reference evidence="4 5" key="1">
    <citation type="submission" date="2016-06" db="EMBL/GenBank/DDBJ databases">
        <authorList>
            <person name="Kjaerup R.B."/>
            <person name="Dalgaard T.S."/>
            <person name="Juul-Madsen H.R."/>
        </authorList>
    </citation>
    <scope>NUCLEOTIDE SEQUENCE [LARGE SCALE GENOMIC DNA]</scope>
    <source>
        <strain evidence="4 5">DSM 45097</strain>
    </source>
</reference>
<evidence type="ECO:0000313" key="4">
    <source>
        <dbReference type="EMBL" id="SCG34809.1"/>
    </source>
</evidence>